<dbReference type="PROSITE" id="PS51755">
    <property type="entry name" value="OMPR_PHOB"/>
    <property type="match status" value="1"/>
</dbReference>
<accession>A0A3P3QR59</accession>
<feature type="transmembrane region" description="Helical" evidence="4">
    <location>
        <begin position="140"/>
        <end position="161"/>
    </location>
</feature>
<dbReference type="PANTHER" id="PTHR36842">
    <property type="entry name" value="PROTEIN TOLB HOMOLOG"/>
    <property type="match status" value="1"/>
</dbReference>
<organism evidence="6 7">
    <name type="scientific">Rheinheimera mesophila</name>
    <dbReference type="NCBI Taxonomy" id="1547515"/>
    <lineage>
        <taxon>Bacteria</taxon>
        <taxon>Pseudomonadati</taxon>
        <taxon>Pseudomonadota</taxon>
        <taxon>Gammaproteobacteria</taxon>
        <taxon>Chromatiales</taxon>
        <taxon>Chromatiaceae</taxon>
        <taxon>Rheinheimera</taxon>
    </lineage>
</organism>
<dbReference type="GO" id="GO:0000160">
    <property type="term" value="P:phosphorelay signal transduction system"/>
    <property type="evidence" value="ECO:0007669"/>
    <property type="project" value="InterPro"/>
</dbReference>
<name>A0A3P3QR59_9GAMM</name>
<dbReference type="SMART" id="SM00862">
    <property type="entry name" value="Trans_reg_C"/>
    <property type="match status" value="1"/>
</dbReference>
<comment type="similarity">
    <text evidence="1">Belongs to the TolB family.</text>
</comment>
<dbReference type="Pfam" id="PF00486">
    <property type="entry name" value="Trans_reg_C"/>
    <property type="match status" value="1"/>
</dbReference>
<dbReference type="InterPro" id="IPR001867">
    <property type="entry name" value="OmpR/PhoB-type_DNA-bd"/>
</dbReference>
<dbReference type="SUPFAM" id="SSF82171">
    <property type="entry name" value="DPP6 N-terminal domain-like"/>
    <property type="match status" value="2"/>
</dbReference>
<keyword evidence="2 3" id="KW-0238">DNA-binding</keyword>
<dbReference type="InterPro" id="IPR011042">
    <property type="entry name" value="6-blade_b-propeller_TolB-like"/>
</dbReference>
<dbReference type="InterPro" id="IPR011659">
    <property type="entry name" value="WD40"/>
</dbReference>
<keyword evidence="7" id="KW-1185">Reference proteome</keyword>
<dbReference type="EMBL" id="RRCF01000001">
    <property type="protein sequence ID" value="RRJ23674.1"/>
    <property type="molecule type" value="Genomic_DNA"/>
</dbReference>
<evidence type="ECO:0000256" key="4">
    <source>
        <dbReference type="SAM" id="Phobius"/>
    </source>
</evidence>
<dbReference type="OrthoDB" id="8430416at2"/>
<dbReference type="CDD" id="cd00383">
    <property type="entry name" value="trans_reg_C"/>
    <property type="match status" value="1"/>
</dbReference>
<dbReference type="AlphaFoldDB" id="A0A3P3QR59"/>
<dbReference type="Gene3D" id="1.10.10.10">
    <property type="entry name" value="Winged helix-like DNA-binding domain superfamily/Winged helix DNA-binding domain"/>
    <property type="match status" value="1"/>
</dbReference>
<gene>
    <name evidence="6" type="ORF">EIK76_06350</name>
</gene>
<sequence length="717" mass="81315">MSFRPEKQLKVEEWWYLPQLDKLAKLNNRMEVSQVADLDHLCQSVLNFFLLNPGRLISKEELLKEVWQMTSVTDGRVARVISILRDVLGDDVKSPRYIETIPKRGYRFIAKVIEQEQLIAQPSDAQDAAQTSAERKINRIWWAGLTAATLVIGLLAGWLFFPSESELDKQAPFVNWSPVSSLDGYEYYPAISQDKNFLVYSYQKGKDHSNVLMLQNLQSHQTQQLTQSDADDYGASFRPDGKAIAYQRLKYRESCEIRLLTFLGEPGLSATEDKLLTSCGAGSTSTRISWAPDGKSLLFSSDENSKQRMAIFSLDIASGNKTQLVLPSNSGMGDFTARYSHSGDKIAFLRDVASNSVQIWIMDLNSRETSLLLHLKHSYPGDIAWSHDDKQIYYPARKWNIESVDVNTSEQTTIALTNNQAYEIALGLDNEFYGVVGRYGNYYIKKFNNPITNPVASEQIVFKSNRSERLVEANPTLDGPTAAVSKRTGLSQIWLFYPDGKQQMISQFESPVVISDLEFSDDGNQLLVLLDQEVWLFDLTGRAKRISAEGEVVKNLSWGPQTDSIFYTVNDKGSWQVMSYQLNSEKQPAVYLDEVDLFVQSKVSNHQLKRSTVTGRYSILTEKGEELLSDEVQRLIFAESSTFLLRENGLYFSAINDQQQSQLYFYAYKDKSLTPLALVSDLYSSRFSLSHDGQYIYMVIGETQDLDIAKLELKTIK</sequence>
<protein>
    <recommendedName>
        <fullName evidence="5">OmpR/PhoB-type domain-containing protein</fullName>
    </recommendedName>
</protein>
<evidence type="ECO:0000256" key="2">
    <source>
        <dbReference type="ARBA" id="ARBA00023125"/>
    </source>
</evidence>
<dbReference type="RefSeq" id="WP_046518338.1">
    <property type="nucleotide sequence ID" value="NZ_LAVS01000001.1"/>
</dbReference>
<comment type="caution">
    <text evidence="6">The sequence shown here is derived from an EMBL/GenBank/DDBJ whole genome shotgun (WGS) entry which is preliminary data.</text>
</comment>
<dbReference type="PANTHER" id="PTHR36842:SF1">
    <property type="entry name" value="PROTEIN TOLB"/>
    <property type="match status" value="1"/>
</dbReference>
<keyword evidence="4" id="KW-1133">Transmembrane helix</keyword>
<dbReference type="Pfam" id="PF07676">
    <property type="entry name" value="PD40"/>
    <property type="match status" value="2"/>
</dbReference>
<feature type="domain" description="OmpR/PhoB-type" evidence="5">
    <location>
        <begin position="6"/>
        <end position="110"/>
    </location>
</feature>
<reference evidence="6 7" key="1">
    <citation type="submission" date="2018-11" db="EMBL/GenBank/DDBJ databases">
        <title>Draft genome analysis of Rheinheimera mesophila isolated from an industrial waste site.</title>
        <authorList>
            <person name="Yu Q."/>
            <person name="Qi Y."/>
            <person name="Zhang H."/>
            <person name="Lu Y."/>
            <person name="Pu J."/>
        </authorList>
    </citation>
    <scope>NUCLEOTIDE SEQUENCE [LARGE SCALE GENOMIC DNA]</scope>
    <source>
        <strain evidence="6 7">IITR13</strain>
    </source>
</reference>
<dbReference type="InterPro" id="IPR016032">
    <property type="entry name" value="Sig_transdc_resp-reg_C-effctor"/>
</dbReference>
<dbReference type="Gene3D" id="2.120.10.30">
    <property type="entry name" value="TolB, C-terminal domain"/>
    <property type="match status" value="3"/>
</dbReference>
<dbReference type="GO" id="GO:0006355">
    <property type="term" value="P:regulation of DNA-templated transcription"/>
    <property type="evidence" value="ECO:0007669"/>
    <property type="project" value="InterPro"/>
</dbReference>
<evidence type="ECO:0000313" key="7">
    <source>
        <dbReference type="Proteomes" id="UP000276260"/>
    </source>
</evidence>
<dbReference type="SUPFAM" id="SSF46894">
    <property type="entry name" value="C-terminal effector domain of the bipartite response regulators"/>
    <property type="match status" value="1"/>
</dbReference>
<evidence type="ECO:0000256" key="1">
    <source>
        <dbReference type="ARBA" id="ARBA00009820"/>
    </source>
</evidence>
<evidence type="ECO:0000259" key="5">
    <source>
        <dbReference type="PROSITE" id="PS51755"/>
    </source>
</evidence>
<feature type="DNA-binding region" description="OmpR/PhoB-type" evidence="3">
    <location>
        <begin position="6"/>
        <end position="110"/>
    </location>
</feature>
<keyword evidence="4" id="KW-0472">Membrane</keyword>
<dbReference type="Proteomes" id="UP000276260">
    <property type="component" value="Unassembled WGS sequence"/>
</dbReference>
<proteinExistence type="inferred from homology"/>
<dbReference type="GO" id="GO:0003677">
    <property type="term" value="F:DNA binding"/>
    <property type="evidence" value="ECO:0007669"/>
    <property type="project" value="UniProtKB-UniRule"/>
</dbReference>
<evidence type="ECO:0000313" key="6">
    <source>
        <dbReference type="EMBL" id="RRJ23674.1"/>
    </source>
</evidence>
<dbReference type="InterPro" id="IPR036388">
    <property type="entry name" value="WH-like_DNA-bd_sf"/>
</dbReference>
<keyword evidence="4" id="KW-0812">Transmembrane</keyword>
<evidence type="ECO:0000256" key="3">
    <source>
        <dbReference type="PROSITE-ProRule" id="PRU01091"/>
    </source>
</evidence>